<organism evidence="2 3">
    <name type="scientific">Tuber borchii</name>
    <name type="common">White truffle</name>
    <dbReference type="NCBI Taxonomy" id="42251"/>
    <lineage>
        <taxon>Eukaryota</taxon>
        <taxon>Fungi</taxon>
        <taxon>Dikarya</taxon>
        <taxon>Ascomycota</taxon>
        <taxon>Pezizomycotina</taxon>
        <taxon>Pezizomycetes</taxon>
        <taxon>Pezizales</taxon>
        <taxon>Tuberaceae</taxon>
        <taxon>Tuber</taxon>
    </lineage>
</organism>
<evidence type="ECO:0000256" key="1">
    <source>
        <dbReference type="SAM" id="MobiDB-lite"/>
    </source>
</evidence>
<feature type="compositionally biased region" description="Basic and acidic residues" evidence="1">
    <location>
        <begin position="174"/>
        <end position="188"/>
    </location>
</feature>
<dbReference type="STRING" id="42251.A0A2T6ZEJ2"/>
<dbReference type="AlphaFoldDB" id="A0A2T6ZEJ2"/>
<evidence type="ECO:0000313" key="2">
    <source>
        <dbReference type="EMBL" id="PUU73910.1"/>
    </source>
</evidence>
<feature type="non-terminal residue" evidence="2">
    <location>
        <position position="188"/>
    </location>
</feature>
<proteinExistence type="predicted"/>
<dbReference type="Proteomes" id="UP000244722">
    <property type="component" value="Unassembled WGS sequence"/>
</dbReference>
<dbReference type="OrthoDB" id="5801062at2759"/>
<comment type="caution">
    <text evidence="2">The sequence shown here is derived from an EMBL/GenBank/DDBJ whole genome shotgun (WGS) entry which is preliminary data.</text>
</comment>
<feature type="region of interest" description="Disordered" evidence="1">
    <location>
        <begin position="159"/>
        <end position="188"/>
    </location>
</feature>
<dbReference type="EMBL" id="NESQ01000334">
    <property type="protein sequence ID" value="PUU73910.1"/>
    <property type="molecule type" value="Genomic_DNA"/>
</dbReference>
<sequence length="188" mass="20096">MLPVVDSNSTVLPSPPSNATIVTALASNSAVLPSPPSDSTILPVVDSNSTVLPSPPSDATVLPVIASVSMGIREFQIPLEDIFGNDLPEVLDPKDSIIFSLRELEAHVMGRMSAAREAISAITEEKKLGVHAPPKTKKRRIATPRAIAIFAEDGTDGCEDMNPISIHPPMALSEKQRNQLERDMKDSP</sequence>
<name>A0A2T6ZEJ2_TUBBO</name>
<gene>
    <name evidence="2" type="ORF">B9Z19DRAFT_1196585</name>
</gene>
<protein>
    <submittedName>
        <fullName evidence="2">Uncharacterized protein</fullName>
    </submittedName>
</protein>
<accession>A0A2T6ZEJ2</accession>
<keyword evidence="3" id="KW-1185">Reference proteome</keyword>
<reference evidence="2 3" key="1">
    <citation type="submission" date="2017-04" db="EMBL/GenBank/DDBJ databases">
        <title>Draft genome sequence of Tuber borchii Vittad., a whitish edible truffle.</title>
        <authorList>
            <consortium name="DOE Joint Genome Institute"/>
            <person name="Murat C."/>
            <person name="Kuo A."/>
            <person name="Barry K.W."/>
            <person name="Clum A."/>
            <person name="Dockter R.B."/>
            <person name="Fauchery L."/>
            <person name="Iotti M."/>
            <person name="Kohler A."/>
            <person name="Labutti K."/>
            <person name="Lindquist E.A."/>
            <person name="Lipzen A."/>
            <person name="Ohm R.A."/>
            <person name="Wang M."/>
            <person name="Grigoriev I.V."/>
            <person name="Zambonelli A."/>
            <person name="Martin F.M."/>
        </authorList>
    </citation>
    <scope>NUCLEOTIDE SEQUENCE [LARGE SCALE GENOMIC DNA]</scope>
    <source>
        <strain evidence="2 3">Tbo3840</strain>
    </source>
</reference>
<evidence type="ECO:0000313" key="3">
    <source>
        <dbReference type="Proteomes" id="UP000244722"/>
    </source>
</evidence>